<protein>
    <recommendedName>
        <fullName evidence="4">Terminase small subunit</fullName>
    </recommendedName>
</protein>
<comment type="caution">
    <text evidence="2">The sequence shown here is derived from an EMBL/GenBank/DDBJ whole genome shotgun (WGS) entry which is preliminary data.</text>
</comment>
<dbReference type="Proteomes" id="UP001596152">
    <property type="component" value="Unassembled WGS sequence"/>
</dbReference>
<sequence length="207" mass="23042">MIEEPHGRHSPPDDVWTRVRKDYLAGWSARDCCRRYGVGLSALRARAARDGWRRSDRPWSPPDRLDPWDEGADLELRVGGDLDKVEFVELGYIAHRRMMRAVMRGDAAEALRWRRVELTMAEVDAELESDMERFEAIRWRLKDDRADDATDPNASDSSDASDGVLESGPARSGGDYLFGLPVAGSVAVSPELDEPFDPDGSVAGRGG</sequence>
<keyword evidence="3" id="KW-1185">Reference proteome</keyword>
<proteinExistence type="predicted"/>
<evidence type="ECO:0000256" key="1">
    <source>
        <dbReference type="SAM" id="MobiDB-lite"/>
    </source>
</evidence>
<evidence type="ECO:0008006" key="4">
    <source>
        <dbReference type="Google" id="ProtNLM"/>
    </source>
</evidence>
<accession>A0ABW0FUU4</accession>
<organism evidence="2 3">
    <name type="scientific">Brevundimonas staleyi</name>
    <dbReference type="NCBI Taxonomy" id="74326"/>
    <lineage>
        <taxon>Bacteria</taxon>
        <taxon>Pseudomonadati</taxon>
        <taxon>Pseudomonadota</taxon>
        <taxon>Alphaproteobacteria</taxon>
        <taxon>Caulobacterales</taxon>
        <taxon>Caulobacteraceae</taxon>
        <taxon>Brevundimonas</taxon>
    </lineage>
</organism>
<feature type="region of interest" description="Disordered" evidence="1">
    <location>
        <begin position="146"/>
        <end position="168"/>
    </location>
</feature>
<evidence type="ECO:0000313" key="3">
    <source>
        <dbReference type="Proteomes" id="UP001596152"/>
    </source>
</evidence>
<name>A0ABW0FUU4_9CAUL</name>
<dbReference type="RefSeq" id="WP_374036238.1">
    <property type="nucleotide sequence ID" value="NZ_CP169082.1"/>
</dbReference>
<dbReference type="EMBL" id="JBHSLF010000041">
    <property type="protein sequence ID" value="MFC5345209.1"/>
    <property type="molecule type" value="Genomic_DNA"/>
</dbReference>
<evidence type="ECO:0000313" key="2">
    <source>
        <dbReference type="EMBL" id="MFC5345209.1"/>
    </source>
</evidence>
<gene>
    <name evidence="2" type="ORF">ACFPIE_14920</name>
</gene>
<reference evidence="3" key="1">
    <citation type="journal article" date="2019" name="Int. J. Syst. Evol. Microbiol.">
        <title>The Global Catalogue of Microorganisms (GCM) 10K type strain sequencing project: providing services to taxonomists for standard genome sequencing and annotation.</title>
        <authorList>
            <consortium name="The Broad Institute Genomics Platform"/>
            <consortium name="The Broad Institute Genome Sequencing Center for Infectious Disease"/>
            <person name="Wu L."/>
            <person name="Ma J."/>
        </authorList>
    </citation>
    <scope>NUCLEOTIDE SEQUENCE [LARGE SCALE GENOMIC DNA]</scope>
    <source>
        <strain evidence="3">JCM 12125</strain>
    </source>
</reference>
<feature type="compositionally biased region" description="Low complexity" evidence="1">
    <location>
        <begin position="151"/>
        <end position="162"/>
    </location>
</feature>